<proteinExistence type="predicted"/>
<gene>
    <name evidence="3" type="ORF">TRICI_004500</name>
</gene>
<name>A0A642V0W1_9ASCO</name>
<sequence>MDNYLYDTLESEDGAIVETAKSWIEGFGQTPLQCVKDLVNLVLKSSGCEVEIPLHEIEEPDSAPTTLKQLQSQAHKHIPFDYPIISKDKKFKGFRTRFTEFFSRLIQVSHSSSVLYEDDALLGHIRTWIVAMSSMGLRAIRHTTTLALLAMMMELCRLRAELQSSISTQERSKKRANSKATKESQERAKKMDKIIDDFYNQVFMHRSKDVDPKIRKDCWKFLGYATRTYRGKYLNSASLNRFSHALSDPDHNVRLEAIHAIQKLEGPNVEAPLRTFTARFMSRFIKMAVHDSELSVRRALIELLLDISASDETSISEDEMKSIISLIFDPDSKIRLGAAKFFVLYVTEKQELQDLSPILSKNRLDESWVYFKTLASELKLLAESENDAEDNGPEKNKPLDELRHLFEMSPPTNRIVSVAKSIKEASLIELTTEWSWTSLAEYLRYDLNSISNRKDRRALESLQLDDSEKLILLDVLHGFINHWVEGPDLASQAKTKKARKTKAELETEMLDVEHAQSQLVEEVPKLLEEFKSSPDAMVKVIRIACLIDHNTYLNPNRETEQNDLVKDIVKQYETHSSLDILTECARFFTQAMKVKEFEETIKDELDRYLNLAKGEIIHLLQSEPFTTEPITPILTRFEYLSYLVDTTKQIDDPINGSARETLGTLLLGSVEKALEIDITDSYLQVLSGVFRCYVLWKLFVFLTEAPSSVNSEEYDAEFFNSILDKVQNAAMIPGGVLKGQDKTPESSFKEAFYTAIKSNVLDMFNALQSLDKQVSPDSYGSKVLKNVDVELTMESKKDIMLMFIIKEREYLREAGTIGRAHEDKIDKLVLEHDARFSTAQDEDNESGDELDLESDDENEPNGNEEDEENVEIHNSRLLLLDFDLCKLAGKIALAGIVGVIGEDFVKRLKLNSHLLSSKYQRVVINTVVDPKPQANSKKRRRSEMPTAPPEEGVQPAEQPAEEIPMENQSDEDNENLRLDDDDDLLMKDLDMPSDADDQEAAQNRNE</sequence>
<organism evidence="3 4">
    <name type="scientific">Trichomonascus ciferrii</name>
    <dbReference type="NCBI Taxonomy" id="44093"/>
    <lineage>
        <taxon>Eukaryota</taxon>
        <taxon>Fungi</taxon>
        <taxon>Dikarya</taxon>
        <taxon>Ascomycota</taxon>
        <taxon>Saccharomycotina</taxon>
        <taxon>Dipodascomycetes</taxon>
        <taxon>Dipodascales</taxon>
        <taxon>Trichomonascaceae</taxon>
        <taxon>Trichomonascus</taxon>
        <taxon>Trichomonascus ciferrii complex</taxon>
    </lineage>
</organism>
<dbReference type="GO" id="GO:0007062">
    <property type="term" value="P:sister chromatid cohesion"/>
    <property type="evidence" value="ECO:0007669"/>
    <property type="project" value="UniProtKB-ARBA"/>
</dbReference>
<dbReference type="Pfam" id="PF24571">
    <property type="entry name" value="HEAT_SCC3-SA"/>
    <property type="match status" value="1"/>
</dbReference>
<reference evidence="3" key="1">
    <citation type="journal article" date="2019" name="G3 (Bethesda)">
        <title>Genome Assemblies of Two Rare Opportunistic Yeast Pathogens: Diutina rugosa (syn. Candida rugosa) and Trichomonascus ciferrii (syn. Candida ciferrii).</title>
        <authorList>
            <person name="Mixao V."/>
            <person name="Saus E."/>
            <person name="Hansen A.P."/>
            <person name="Lass-Florl C."/>
            <person name="Gabaldon T."/>
        </authorList>
    </citation>
    <scope>NUCLEOTIDE SEQUENCE</scope>
    <source>
        <strain evidence="3">CBS 4856</strain>
    </source>
</reference>
<dbReference type="Pfam" id="PF21581">
    <property type="entry name" value="SCD"/>
    <property type="match status" value="1"/>
</dbReference>
<dbReference type="PANTHER" id="PTHR11199:SF0">
    <property type="entry name" value="LD34181P-RELATED"/>
    <property type="match status" value="1"/>
</dbReference>
<dbReference type="PANTHER" id="PTHR11199">
    <property type="entry name" value="STROMAL ANTIGEN"/>
    <property type="match status" value="1"/>
</dbReference>
<evidence type="ECO:0000313" key="4">
    <source>
        <dbReference type="Proteomes" id="UP000761534"/>
    </source>
</evidence>
<accession>A0A642V0W1</accession>
<dbReference type="GO" id="GO:0005634">
    <property type="term" value="C:nucleus"/>
    <property type="evidence" value="ECO:0007669"/>
    <property type="project" value="TreeGrafter"/>
</dbReference>
<dbReference type="AlphaFoldDB" id="A0A642V0W1"/>
<dbReference type="InterPro" id="IPR039662">
    <property type="entry name" value="Cohesin_Scc3/SA"/>
</dbReference>
<dbReference type="OrthoDB" id="498590at2759"/>
<keyword evidence="4" id="KW-1185">Reference proteome</keyword>
<dbReference type="SUPFAM" id="SSF48371">
    <property type="entry name" value="ARM repeat"/>
    <property type="match status" value="1"/>
</dbReference>
<comment type="caution">
    <text evidence="3">The sequence shown here is derived from an EMBL/GenBank/DDBJ whole genome shotgun (WGS) entry which is preliminary data.</text>
</comment>
<protein>
    <recommendedName>
        <fullName evidence="2">SCD domain-containing protein</fullName>
    </recommendedName>
</protein>
<dbReference type="InterPro" id="IPR013721">
    <property type="entry name" value="STAG"/>
</dbReference>
<dbReference type="GO" id="GO:0003682">
    <property type="term" value="F:chromatin binding"/>
    <property type="evidence" value="ECO:0007669"/>
    <property type="project" value="TreeGrafter"/>
</dbReference>
<dbReference type="GO" id="GO:0008278">
    <property type="term" value="C:cohesin complex"/>
    <property type="evidence" value="ECO:0007669"/>
    <property type="project" value="TreeGrafter"/>
</dbReference>
<feature type="compositionally biased region" description="Acidic residues" evidence="1">
    <location>
        <begin position="840"/>
        <end position="869"/>
    </location>
</feature>
<dbReference type="InterPro" id="IPR020839">
    <property type="entry name" value="SCD"/>
</dbReference>
<feature type="region of interest" description="Disordered" evidence="1">
    <location>
        <begin position="930"/>
        <end position="1006"/>
    </location>
</feature>
<feature type="region of interest" description="Disordered" evidence="1">
    <location>
        <begin position="836"/>
        <end position="870"/>
    </location>
</feature>
<dbReference type="EMBL" id="SWFS01000340">
    <property type="protein sequence ID" value="KAA8909433.1"/>
    <property type="molecule type" value="Genomic_DNA"/>
</dbReference>
<evidence type="ECO:0000259" key="2">
    <source>
        <dbReference type="PROSITE" id="PS51425"/>
    </source>
</evidence>
<dbReference type="InterPro" id="IPR016024">
    <property type="entry name" value="ARM-type_fold"/>
</dbReference>
<evidence type="ECO:0000256" key="1">
    <source>
        <dbReference type="SAM" id="MobiDB-lite"/>
    </source>
</evidence>
<dbReference type="Proteomes" id="UP000761534">
    <property type="component" value="Unassembled WGS sequence"/>
</dbReference>
<dbReference type="Pfam" id="PF08514">
    <property type="entry name" value="STAG"/>
    <property type="match status" value="1"/>
</dbReference>
<dbReference type="Gene3D" id="1.25.10.10">
    <property type="entry name" value="Leucine-rich Repeat Variant"/>
    <property type="match status" value="1"/>
</dbReference>
<dbReference type="InterPro" id="IPR011989">
    <property type="entry name" value="ARM-like"/>
</dbReference>
<feature type="compositionally biased region" description="Acidic residues" evidence="1">
    <location>
        <begin position="959"/>
        <end position="973"/>
    </location>
</feature>
<dbReference type="VEuPathDB" id="FungiDB:TRICI_004500"/>
<evidence type="ECO:0000313" key="3">
    <source>
        <dbReference type="EMBL" id="KAA8909433.1"/>
    </source>
</evidence>
<feature type="domain" description="SCD" evidence="2">
    <location>
        <begin position="203"/>
        <end position="287"/>
    </location>
</feature>
<feature type="compositionally biased region" description="Basic and acidic residues" evidence="1">
    <location>
        <begin position="974"/>
        <end position="990"/>
    </location>
</feature>
<dbReference type="GO" id="GO:0000785">
    <property type="term" value="C:chromatin"/>
    <property type="evidence" value="ECO:0007669"/>
    <property type="project" value="TreeGrafter"/>
</dbReference>
<feature type="region of interest" description="Disordered" evidence="1">
    <location>
        <begin position="167"/>
        <end position="187"/>
    </location>
</feature>
<dbReference type="InterPro" id="IPR056396">
    <property type="entry name" value="HEAT_SCC3-SA"/>
</dbReference>
<dbReference type="PROSITE" id="PS51425">
    <property type="entry name" value="SCD"/>
    <property type="match status" value="1"/>
</dbReference>